<evidence type="ECO:0008006" key="5">
    <source>
        <dbReference type="Google" id="ProtNLM"/>
    </source>
</evidence>
<gene>
    <name evidence="3" type="ORF">DID88_006163</name>
</gene>
<proteinExistence type="predicted"/>
<protein>
    <recommendedName>
        <fullName evidence="5">Major facilitator superfamily (MFS) profile domain-containing protein</fullName>
    </recommendedName>
</protein>
<name>A0A395J4B0_9HELO</name>
<dbReference type="SUPFAM" id="SSF103473">
    <property type="entry name" value="MFS general substrate transporter"/>
    <property type="match status" value="1"/>
</dbReference>
<dbReference type="Proteomes" id="UP000249056">
    <property type="component" value="Unassembled WGS sequence"/>
</dbReference>
<dbReference type="AlphaFoldDB" id="A0A395J4B0"/>
<keyword evidence="1" id="KW-1133">Transmembrane helix</keyword>
<evidence type="ECO:0000313" key="4">
    <source>
        <dbReference type="Proteomes" id="UP000249056"/>
    </source>
</evidence>
<dbReference type="OrthoDB" id="4139357at2759"/>
<evidence type="ECO:0000256" key="1">
    <source>
        <dbReference type="SAM" id="Phobius"/>
    </source>
</evidence>
<feature type="transmembrane region" description="Helical" evidence="1">
    <location>
        <begin position="100"/>
        <end position="119"/>
    </location>
</feature>
<evidence type="ECO:0000313" key="3">
    <source>
        <dbReference type="EMBL" id="RAL66473.1"/>
    </source>
</evidence>
<keyword evidence="1" id="KW-0472">Membrane</keyword>
<feature type="chain" id="PRO_5017321840" description="Major facilitator superfamily (MFS) profile domain-containing protein" evidence="2">
    <location>
        <begin position="25"/>
        <end position="145"/>
    </location>
</feature>
<reference evidence="3 4" key="1">
    <citation type="submission" date="2018-06" db="EMBL/GenBank/DDBJ databases">
        <title>Genome Sequence of the Brown Rot Fungal Pathogen Monilinia fructigena.</title>
        <authorList>
            <person name="Landi L."/>
            <person name="De Miccolis Angelini R.M."/>
            <person name="Pollastro S."/>
            <person name="Abate D."/>
            <person name="Faretra F."/>
            <person name="Romanazzi G."/>
        </authorList>
    </citation>
    <scope>NUCLEOTIDE SEQUENCE [LARGE SCALE GENOMIC DNA]</scope>
    <source>
        <strain evidence="3 4">Mfrg269</strain>
    </source>
</reference>
<comment type="caution">
    <text evidence="3">The sequence shown here is derived from an EMBL/GenBank/DDBJ whole genome shotgun (WGS) entry which is preliminary data.</text>
</comment>
<keyword evidence="4" id="KW-1185">Reference proteome</keyword>
<accession>A0A395J4B0</accession>
<keyword evidence="2" id="KW-0732">Signal</keyword>
<feature type="signal peptide" evidence="2">
    <location>
        <begin position="1"/>
        <end position="24"/>
    </location>
</feature>
<organism evidence="3 4">
    <name type="scientific">Monilinia fructigena</name>
    <dbReference type="NCBI Taxonomy" id="38457"/>
    <lineage>
        <taxon>Eukaryota</taxon>
        <taxon>Fungi</taxon>
        <taxon>Dikarya</taxon>
        <taxon>Ascomycota</taxon>
        <taxon>Pezizomycotina</taxon>
        <taxon>Leotiomycetes</taxon>
        <taxon>Helotiales</taxon>
        <taxon>Sclerotiniaceae</taxon>
        <taxon>Monilinia</taxon>
    </lineage>
</organism>
<keyword evidence="1" id="KW-0812">Transmembrane</keyword>
<dbReference type="InterPro" id="IPR036259">
    <property type="entry name" value="MFS_trans_sf"/>
</dbReference>
<evidence type="ECO:0000256" key="2">
    <source>
        <dbReference type="SAM" id="SignalP"/>
    </source>
</evidence>
<sequence>MAMLNPSRLSMALAFSTLFGLGTAVTTTIPAVALGLSVPAFLIGKAATVSISCRALGGIIGITIFTAIYDNKYAELVWPEVAANGNAPILVDESVKAWKYVWIAVASLVATNGIAACFLKSVAPMMNHHVESALEPSKLREAQLS</sequence>
<dbReference type="EMBL" id="QKRW01000006">
    <property type="protein sequence ID" value="RAL66473.1"/>
    <property type="molecule type" value="Genomic_DNA"/>
</dbReference>